<dbReference type="STRING" id="1477437.SAMN05444682_115109"/>
<dbReference type="AlphaFoldDB" id="A0A1I3V1C1"/>
<name>A0A1I3V1C1_9SPHI</name>
<evidence type="ECO:0000313" key="1">
    <source>
        <dbReference type="EMBL" id="SFJ87941.1"/>
    </source>
</evidence>
<evidence type="ECO:0000313" key="2">
    <source>
        <dbReference type="Proteomes" id="UP000198670"/>
    </source>
</evidence>
<proteinExistence type="predicted"/>
<dbReference type="Proteomes" id="UP000198670">
    <property type="component" value="Unassembled WGS sequence"/>
</dbReference>
<organism evidence="1 2">
    <name type="scientific">Parapedobacter indicus</name>
    <dbReference type="NCBI Taxonomy" id="1477437"/>
    <lineage>
        <taxon>Bacteria</taxon>
        <taxon>Pseudomonadati</taxon>
        <taxon>Bacteroidota</taxon>
        <taxon>Sphingobacteriia</taxon>
        <taxon>Sphingobacteriales</taxon>
        <taxon>Sphingobacteriaceae</taxon>
        <taxon>Parapedobacter</taxon>
    </lineage>
</organism>
<gene>
    <name evidence="1" type="ORF">SAMN05444682_115109</name>
</gene>
<protein>
    <submittedName>
        <fullName evidence="1">Uncharacterized protein</fullName>
    </submittedName>
</protein>
<keyword evidence="2" id="KW-1185">Reference proteome</keyword>
<reference evidence="1 2" key="1">
    <citation type="submission" date="2016-10" db="EMBL/GenBank/DDBJ databases">
        <authorList>
            <person name="de Groot N.N."/>
        </authorList>
    </citation>
    <scope>NUCLEOTIDE SEQUENCE [LARGE SCALE GENOMIC DNA]</scope>
    <source>
        <strain evidence="1 2">RK1</strain>
    </source>
</reference>
<dbReference type="EMBL" id="FOQO01000015">
    <property type="protein sequence ID" value="SFJ87941.1"/>
    <property type="molecule type" value="Genomic_DNA"/>
</dbReference>
<accession>A0A1I3V1C1</accession>
<sequence length="48" mass="5759">MSNLRIVYVRGDEPIRPKNSKSKFKQEVDDFIKLFVEDHNRKFQSCKS</sequence>